<evidence type="ECO:0000256" key="4">
    <source>
        <dbReference type="ARBA" id="ARBA00023136"/>
    </source>
</evidence>
<feature type="transmembrane region" description="Helical" evidence="5">
    <location>
        <begin position="502"/>
        <end position="524"/>
    </location>
</feature>
<evidence type="ECO:0000313" key="6">
    <source>
        <dbReference type="EMBL" id="KAK2074238.1"/>
    </source>
</evidence>
<feature type="transmembrane region" description="Helical" evidence="5">
    <location>
        <begin position="579"/>
        <end position="606"/>
    </location>
</feature>
<comment type="subcellular location">
    <subcellularLocation>
        <location evidence="1">Cell membrane</location>
        <topology evidence="1">Multi-pass membrane protein</topology>
    </subcellularLocation>
</comment>
<dbReference type="GO" id="GO:0015095">
    <property type="term" value="F:magnesium ion transmembrane transporter activity"/>
    <property type="evidence" value="ECO:0007669"/>
    <property type="project" value="TreeGrafter"/>
</dbReference>
<dbReference type="GO" id="GO:0050897">
    <property type="term" value="F:cobalt ion binding"/>
    <property type="evidence" value="ECO:0007669"/>
    <property type="project" value="TreeGrafter"/>
</dbReference>
<sequence length="673" mass="76053">MALHDDIPLVPASLLRELKEAIEMCRLEQAERKAKPFYGTDRAVDDEWLLAQGLQAAQTMETYYEALRDEGFTMFSGIPSNLVVALFPLTAQGYPAGPGIQRAKTLEQAWECFKILHQGRFDRLFLVCSKPKELPDQAARFTGQTPLMRLHSKLRPLPSFQEVHESALAAFLFLVKQPCGFSLDDLSRHLKAAMDDTTDDDHGPLSKFQELSHDQSIVCDHACPGSTGSAAMDVWHSAATTSLAQFSPYSTSVHVLAFPDPFPDFRTDYLYMERHKLHEVRPRSRSRVSIWGAWSAKDTQWTSLCVAADPKMAEVYVSRLEYLLLHHADPQALETFASHWVEQVHYLCHLGLNNARLAVRDARNRLETLKYANLASPVPGATHACLMYENYLEHYQDAFAAIRELARSFPPAWEVGKTPLWAAGVVDMCHTLDADAAKVREKASRTRRTIIEQHNIVQSQKFGYLTVLATVFVPMTAIASVFGMNTQEINDAAWPTTSYVAVAIPLTVVSVLLPLTALSLLRAMIRLSSLNRLRQVIKWGVILTSLVLNIITDFFWLLRMPGPDKLLYFPPSVADKFDVVVLFGCFVFPLVAFLGPSIAISLVPILRRSERTFWRASLVQLMTPWNGFVIIVVITYFAIYSHQAWPVSNIGPFFELIPYCMYFVGWILRRKKW</sequence>
<keyword evidence="4 5" id="KW-0472">Membrane</keyword>
<keyword evidence="7" id="KW-1185">Reference proteome</keyword>
<dbReference type="PANTHER" id="PTHR46494">
    <property type="entry name" value="CORA FAMILY METAL ION TRANSPORTER (EUROFUNG)"/>
    <property type="match status" value="1"/>
</dbReference>
<keyword evidence="2 5" id="KW-0812">Transmembrane</keyword>
<feature type="transmembrane region" description="Helical" evidence="5">
    <location>
        <begin position="618"/>
        <end position="638"/>
    </location>
</feature>
<dbReference type="SUPFAM" id="SSF144083">
    <property type="entry name" value="Magnesium transport protein CorA, transmembrane region"/>
    <property type="match status" value="1"/>
</dbReference>
<accession>A0AAD9MIE8</accession>
<evidence type="ECO:0000256" key="3">
    <source>
        <dbReference type="ARBA" id="ARBA00022989"/>
    </source>
</evidence>
<dbReference type="Pfam" id="PF01544">
    <property type="entry name" value="CorA"/>
    <property type="match status" value="1"/>
</dbReference>
<evidence type="ECO:0000256" key="5">
    <source>
        <dbReference type="SAM" id="Phobius"/>
    </source>
</evidence>
<name>A0AAD9MIE8_9PEZI</name>
<organism evidence="6 7">
    <name type="scientific">Phyllachora maydis</name>
    <dbReference type="NCBI Taxonomy" id="1825666"/>
    <lineage>
        <taxon>Eukaryota</taxon>
        <taxon>Fungi</taxon>
        <taxon>Dikarya</taxon>
        <taxon>Ascomycota</taxon>
        <taxon>Pezizomycotina</taxon>
        <taxon>Sordariomycetes</taxon>
        <taxon>Sordariomycetidae</taxon>
        <taxon>Phyllachorales</taxon>
        <taxon>Phyllachoraceae</taxon>
        <taxon>Phyllachora</taxon>
    </lineage>
</organism>
<dbReference type="EMBL" id="JAQQPM010000008">
    <property type="protein sequence ID" value="KAK2074238.1"/>
    <property type="molecule type" value="Genomic_DNA"/>
</dbReference>
<comment type="caution">
    <text evidence="6">The sequence shown here is derived from an EMBL/GenBank/DDBJ whole genome shotgun (WGS) entry which is preliminary data.</text>
</comment>
<dbReference type="GO" id="GO:0000287">
    <property type="term" value="F:magnesium ion binding"/>
    <property type="evidence" value="ECO:0007669"/>
    <property type="project" value="TreeGrafter"/>
</dbReference>
<evidence type="ECO:0000256" key="2">
    <source>
        <dbReference type="ARBA" id="ARBA00022692"/>
    </source>
</evidence>
<keyword evidence="3 5" id="KW-1133">Transmembrane helix</keyword>
<feature type="transmembrane region" description="Helical" evidence="5">
    <location>
        <begin position="462"/>
        <end position="482"/>
    </location>
</feature>
<protein>
    <submittedName>
        <fullName evidence="6">Uncharacterized protein</fullName>
    </submittedName>
</protein>
<proteinExistence type="predicted"/>
<dbReference type="GO" id="GO:0005886">
    <property type="term" value="C:plasma membrane"/>
    <property type="evidence" value="ECO:0007669"/>
    <property type="project" value="UniProtKB-SubCell"/>
</dbReference>
<dbReference type="InterPro" id="IPR002523">
    <property type="entry name" value="MgTranspt_CorA/ZnTranspt_ZntB"/>
</dbReference>
<dbReference type="AlphaFoldDB" id="A0AAD9MIE8"/>
<dbReference type="InterPro" id="IPR045863">
    <property type="entry name" value="CorA_TM1_TM2"/>
</dbReference>
<feature type="transmembrane region" description="Helical" evidence="5">
    <location>
        <begin position="650"/>
        <end position="668"/>
    </location>
</feature>
<reference evidence="6" key="1">
    <citation type="journal article" date="2023" name="Mol. Plant Microbe Interact.">
        <title>Elucidating the Obligate Nature and Biological Capacity of an Invasive Fungal Corn Pathogen.</title>
        <authorList>
            <person name="MacCready J.S."/>
            <person name="Roggenkamp E.M."/>
            <person name="Gdanetz K."/>
            <person name="Chilvers M.I."/>
        </authorList>
    </citation>
    <scope>NUCLEOTIDE SEQUENCE</scope>
    <source>
        <strain evidence="6">PM02</strain>
    </source>
</reference>
<evidence type="ECO:0000313" key="7">
    <source>
        <dbReference type="Proteomes" id="UP001217918"/>
    </source>
</evidence>
<feature type="transmembrane region" description="Helical" evidence="5">
    <location>
        <begin position="536"/>
        <end position="559"/>
    </location>
</feature>
<dbReference type="GO" id="GO:0015087">
    <property type="term" value="F:cobalt ion transmembrane transporter activity"/>
    <property type="evidence" value="ECO:0007669"/>
    <property type="project" value="TreeGrafter"/>
</dbReference>
<dbReference type="Gene3D" id="1.20.58.340">
    <property type="entry name" value="Magnesium transport protein CorA, transmembrane region"/>
    <property type="match status" value="1"/>
</dbReference>
<dbReference type="PANTHER" id="PTHR46494:SF1">
    <property type="entry name" value="CORA FAMILY METAL ION TRANSPORTER (EUROFUNG)"/>
    <property type="match status" value="1"/>
</dbReference>
<gene>
    <name evidence="6" type="ORF">P8C59_008459</name>
</gene>
<dbReference type="Proteomes" id="UP001217918">
    <property type="component" value="Unassembled WGS sequence"/>
</dbReference>
<evidence type="ECO:0000256" key="1">
    <source>
        <dbReference type="ARBA" id="ARBA00004651"/>
    </source>
</evidence>